<dbReference type="Pfam" id="PF01136">
    <property type="entry name" value="Peptidase_U32"/>
    <property type="match status" value="1"/>
</dbReference>
<evidence type="ECO:0000259" key="4">
    <source>
        <dbReference type="Pfam" id="PF16325"/>
    </source>
</evidence>
<evidence type="ECO:0000256" key="1">
    <source>
        <dbReference type="ARBA" id="ARBA00022670"/>
    </source>
</evidence>
<dbReference type="InterPro" id="IPR001539">
    <property type="entry name" value="Peptidase_U32"/>
</dbReference>
<name>D4LEQ4_RUMC1</name>
<comment type="similarity">
    <text evidence="3">Belongs to the peptidase U32 family.</text>
</comment>
<accession>D4LEQ4</accession>
<reference evidence="5" key="1">
    <citation type="submission" date="2010-03" db="EMBL/GenBank/DDBJ databases">
        <title>The genome sequence of Ruminococcus sp. 18P13.</title>
        <authorList>
            <consortium name="metaHIT consortium -- http://www.metahit.eu/"/>
            <person name="Pajon A."/>
            <person name="Turner K."/>
            <person name="Parkhill J."/>
            <person name="Bernalier A."/>
        </authorList>
    </citation>
    <scope>NUCLEOTIDE SEQUENCE [LARGE SCALE GENOMIC DNA]</scope>
    <source>
        <strain evidence="5">Type strain: 18P13</strain>
    </source>
</reference>
<keyword evidence="6" id="KW-1185">Reference proteome</keyword>
<dbReference type="GeneID" id="83156739"/>
<organism evidence="5 6">
    <name type="scientific">Ruminococcus champanellensis (strain DSM 18848 / JCM 17042 / KCTC 15320 / 18P13)</name>
    <dbReference type="NCBI Taxonomy" id="213810"/>
    <lineage>
        <taxon>Bacteria</taxon>
        <taxon>Bacillati</taxon>
        <taxon>Bacillota</taxon>
        <taxon>Clostridia</taxon>
        <taxon>Eubacteriales</taxon>
        <taxon>Oscillospiraceae</taxon>
        <taxon>Ruminococcus</taxon>
    </lineage>
</organism>
<dbReference type="STRING" id="213810.RUM_20760"/>
<dbReference type="PROSITE" id="PS01276">
    <property type="entry name" value="PEPTIDASE_U32"/>
    <property type="match status" value="1"/>
</dbReference>
<keyword evidence="1 5" id="KW-0645">Protease</keyword>
<dbReference type="PANTHER" id="PTHR30217">
    <property type="entry name" value="PEPTIDASE U32 FAMILY"/>
    <property type="match status" value="1"/>
</dbReference>
<dbReference type="Pfam" id="PF16325">
    <property type="entry name" value="Peptidase_U32_C"/>
    <property type="match status" value="1"/>
</dbReference>
<dbReference type="Gene3D" id="2.40.30.10">
    <property type="entry name" value="Translation factors"/>
    <property type="match status" value="1"/>
</dbReference>
<dbReference type="PATRIC" id="fig|213810.4.peg.1965"/>
<sequence>MMQNKLTQPEILAPAGDWERFEAALDFGADAVYLGGTQFGMRAASAKFTPELLEKATRLAHQRGKRIYLTCNTLPRNQEIPLFEGFLEQAVACQVDALIVADLGLLALVRQYAPDMPIHMSTQTGIVNYAAANQLYQMGASRVVLARELSLDEIAEIRAKTPRELEIEAFVHGAMCMSFSGRCLLSSYLTNRDANRGACSQPCRWSYHLMEEKRPGQFFPVFEDEQGSYILNAKDLCMLPYLDKVVEAGVDSLKIEGRAKSSYYVSVVTNAYRQAMDLYLQDPARFQIPDWLLEEVYKVSHRQYCTGFFFGHPQDCQYYETGGYIRNYDVVACVDRWEDGRCYATQRNRFFAGDRVEILAPGQKPFALEITDLRDGEGTSIETANHAMMQLSFACPTQVPPHTIIRKAVSEV</sequence>
<dbReference type="RefSeq" id="WP_015559005.1">
    <property type="nucleotide sequence ID" value="NC_021039.1"/>
</dbReference>
<gene>
    <name evidence="5" type="ordered locus">RUM_20760</name>
</gene>
<dbReference type="MEROPS" id="U32.002"/>
<evidence type="ECO:0000256" key="3">
    <source>
        <dbReference type="ARBA" id="ARBA00038374"/>
    </source>
</evidence>
<dbReference type="HOGENOM" id="CLU_011540_0_2_9"/>
<protein>
    <submittedName>
        <fullName evidence="5">Collagenase and related proteases</fullName>
        <ecNumber evidence="5">3.4.-.-</ecNumber>
    </submittedName>
</protein>
<dbReference type="AlphaFoldDB" id="D4LEQ4"/>
<dbReference type="BioCyc" id="RCHA213810:RUM_RS10070-MONOMER"/>
<evidence type="ECO:0000313" key="6">
    <source>
        <dbReference type="Proteomes" id="UP000007054"/>
    </source>
</evidence>
<reference evidence="5" key="2">
    <citation type="submission" date="2010-03" db="EMBL/GenBank/DDBJ databases">
        <authorList>
            <person name="Pajon A."/>
        </authorList>
    </citation>
    <scope>NUCLEOTIDE SEQUENCE</scope>
    <source>
        <strain evidence="5">Type strain: 18P13</strain>
    </source>
</reference>
<dbReference type="KEGG" id="rch:RUM_20760"/>
<dbReference type="GO" id="GO:0008233">
    <property type="term" value="F:peptidase activity"/>
    <property type="evidence" value="ECO:0007669"/>
    <property type="project" value="UniProtKB-KW"/>
</dbReference>
<dbReference type="Proteomes" id="UP000007054">
    <property type="component" value="Chromosome"/>
</dbReference>
<evidence type="ECO:0000313" key="5">
    <source>
        <dbReference type="EMBL" id="CBL18099.1"/>
    </source>
</evidence>
<evidence type="ECO:0000256" key="2">
    <source>
        <dbReference type="ARBA" id="ARBA00022801"/>
    </source>
</evidence>
<feature type="domain" description="Peptidase family U32 C-terminal" evidence="4">
    <location>
        <begin position="326"/>
        <end position="406"/>
    </location>
</feature>
<dbReference type="SUPFAM" id="SSF51412">
    <property type="entry name" value="Inosine monophosphate dehydrogenase (IMPDH)"/>
    <property type="match status" value="1"/>
</dbReference>
<dbReference type="EMBL" id="FP929052">
    <property type="protein sequence ID" value="CBL18099.1"/>
    <property type="molecule type" value="Genomic_DNA"/>
</dbReference>
<dbReference type="GO" id="GO:0006508">
    <property type="term" value="P:proteolysis"/>
    <property type="evidence" value="ECO:0007669"/>
    <property type="project" value="UniProtKB-KW"/>
</dbReference>
<dbReference type="InterPro" id="IPR051454">
    <property type="entry name" value="RNA/ubiquinone_mod_enzymes"/>
</dbReference>
<dbReference type="EC" id="3.4.-.-" evidence="5"/>
<keyword evidence="2 5" id="KW-0378">Hydrolase</keyword>
<dbReference type="PANTHER" id="PTHR30217:SF6">
    <property type="entry name" value="TRNA HYDROXYLATION PROTEIN P"/>
    <property type="match status" value="1"/>
</dbReference>
<dbReference type="InterPro" id="IPR032525">
    <property type="entry name" value="Peptidase_U32_C"/>
</dbReference>
<proteinExistence type="inferred from homology"/>